<protein>
    <submittedName>
        <fullName evidence="5">Cytochrome P450 4V2</fullName>
    </submittedName>
</protein>
<dbReference type="OrthoDB" id="1470350at2759"/>
<dbReference type="GO" id="GO:0005506">
    <property type="term" value="F:iron ion binding"/>
    <property type="evidence" value="ECO:0007669"/>
    <property type="project" value="InterPro"/>
</dbReference>
<dbReference type="GO" id="GO:0005789">
    <property type="term" value="C:endoplasmic reticulum membrane"/>
    <property type="evidence" value="ECO:0007669"/>
    <property type="project" value="UniProtKB-SubCell"/>
</dbReference>
<comment type="similarity">
    <text evidence="2">Belongs to the cytochrome P450 family.</text>
</comment>
<comment type="subcellular location">
    <subcellularLocation>
        <location evidence="1">Endoplasmic reticulum membrane</location>
    </subcellularLocation>
</comment>
<dbReference type="InterPro" id="IPR036396">
    <property type="entry name" value="Cyt_P450_sf"/>
</dbReference>
<name>A0A9X0D0Q1_9CNID</name>
<dbReference type="PANTHER" id="PTHR24291:SF189">
    <property type="entry name" value="CYTOCHROME P450 4C3-RELATED"/>
    <property type="match status" value="1"/>
</dbReference>
<keyword evidence="4" id="KW-0472">Membrane</keyword>
<dbReference type="Proteomes" id="UP001163046">
    <property type="component" value="Unassembled WGS sequence"/>
</dbReference>
<keyword evidence="3" id="KW-0256">Endoplasmic reticulum</keyword>
<gene>
    <name evidence="5" type="primary">CYP4V2_3</name>
    <name evidence="5" type="ORF">OS493_031960</name>
</gene>
<evidence type="ECO:0000313" key="5">
    <source>
        <dbReference type="EMBL" id="KAJ7382902.1"/>
    </source>
</evidence>
<sequence>MTGTVFVISLSRIVDKVFEEQAAILVTHLKSRADNGIFNIIPYIVRCALDIICITSMDSSPNSQQNAESPYFNAVFRMSELVHQRQTCPWLWPDAVYNWTRAGREHDACLKILHDFTNKVIDERIAERAVKIRDQDKQRNAQETEEEEKIDAFAIRKKRLVFLDLLLEAYDNGEISRSGVREEVDTFMFEGHDTTAAGITWALYLLGRHPEIQQSVREEVDSFLVKFSVYLFFYNLSRGSNFD</sequence>
<comment type="caution">
    <text evidence="5">The sequence shown here is derived from an EMBL/GenBank/DDBJ whole genome shotgun (WGS) entry which is preliminary data.</text>
</comment>
<proteinExistence type="inferred from homology"/>
<dbReference type="AlphaFoldDB" id="A0A9X0D0Q1"/>
<organism evidence="5 6">
    <name type="scientific">Desmophyllum pertusum</name>
    <dbReference type="NCBI Taxonomy" id="174260"/>
    <lineage>
        <taxon>Eukaryota</taxon>
        <taxon>Metazoa</taxon>
        <taxon>Cnidaria</taxon>
        <taxon>Anthozoa</taxon>
        <taxon>Hexacorallia</taxon>
        <taxon>Scleractinia</taxon>
        <taxon>Caryophylliina</taxon>
        <taxon>Caryophylliidae</taxon>
        <taxon>Desmophyllum</taxon>
    </lineage>
</organism>
<keyword evidence="6" id="KW-1185">Reference proteome</keyword>
<evidence type="ECO:0000256" key="1">
    <source>
        <dbReference type="ARBA" id="ARBA00004586"/>
    </source>
</evidence>
<evidence type="ECO:0000256" key="4">
    <source>
        <dbReference type="ARBA" id="ARBA00023136"/>
    </source>
</evidence>
<dbReference type="EMBL" id="MU825911">
    <property type="protein sequence ID" value="KAJ7382902.1"/>
    <property type="molecule type" value="Genomic_DNA"/>
</dbReference>
<evidence type="ECO:0000313" key="6">
    <source>
        <dbReference type="Proteomes" id="UP001163046"/>
    </source>
</evidence>
<dbReference type="Gene3D" id="1.10.630.10">
    <property type="entry name" value="Cytochrome P450"/>
    <property type="match status" value="1"/>
</dbReference>
<evidence type="ECO:0000256" key="2">
    <source>
        <dbReference type="ARBA" id="ARBA00010617"/>
    </source>
</evidence>
<dbReference type="SUPFAM" id="SSF48264">
    <property type="entry name" value="Cytochrome P450"/>
    <property type="match status" value="1"/>
</dbReference>
<evidence type="ECO:0000256" key="3">
    <source>
        <dbReference type="ARBA" id="ARBA00022824"/>
    </source>
</evidence>
<reference evidence="5" key="1">
    <citation type="submission" date="2023-01" db="EMBL/GenBank/DDBJ databases">
        <title>Genome assembly of the deep-sea coral Lophelia pertusa.</title>
        <authorList>
            <person name="Herrera S."/>
            <person name="Cordes E."/>
        </authorList>
    </citation>
    <scope>NUCLEOTIDE SEQUENCE</scope>
    <source>
        <strain evidence="5">USNM1676648</strain>
        <tissue evidence="5">Polyp</tissue>
    </source>
</reference>
<accession>A0A9X0D0Q1</accession>
<dbReference type="PANTHER" id="PTHR24291">
    <property type="entry name" value="CYTOCHROME P450 FAMILY 4"/>
    <property type="match status" value="1"/>
</dbReference>
<dbReference type="GO" id="GO:0020037">
    <property type="term" value="F:heme binding"/>
    <property type="evidence" value="ECO:0007669"/>
    <property type="project" value="InterPro"/>
</dbReference>
<dbReference type="InterPro" id="IPR001128">
    <property type="entry name" value="Cyt_P450"/>
</dbReference>
<dbReference type="Pfam" id="PF00067">
    <property type="entry name" value="p450"/>
    <property type="match status" value="1"/>
</dbReference>
<dbReference type="InterPro" id="IPR050196">
    <property type="entry name" value="Cytochrome_P450_Monoox"/>
</dbReference>
<dbReference type="GO" id="GO:0016705">
    <property type="term" value="F:oxidoreductase activity, acting on paired donors, with incorporation or reduction of molecular oxygen"/>
    <property type="evidence" value="ECO:0007669"/>
    <property type="project" value="InterPro"/>
</dbReference>
<dbReference type="GO" id="GO:0004497">
    <property type="term" value="F:monooxygenase activity"/>
    <property type="evidence" value="ECO:0007669"/>
    <property type="project" value="InterPro"/>
</dbReference>